<proteinExistence type="predicted"/>
<dbReference type="EMBL" id="JAPEVB010000006">
    <property type="protein sequence ID" value="KAJ4386009.1"/>
    <property type="molecule type" value="Genomic_DNA"/>
</dbReference>
<dbReference type="Proteomes" id="UP001140453">
    <property type="component" value="Unassembled WGS sequence"/>
</dbReference>
<reference evidence="2" key="1">
    <citation type="submission" date="2022-10" db="EMBL/GenBank/DDBJ databases">
        <title>Tapping the CABI collections for fungal endophytes: first genome assemblies for Collariella, Neodidymelliopsis, Ascochyta clinopodiicola, Didymella pomorum, Didymosphaeria variabile, Neocosmospora piperis and Neocucurbitaria cava.</title>
        <authorList>
            <person name="Hill R."/>
        </authorList>
    </citation>
    <scope>NUCLEOTIDE SEQUENCE</scope>
    <source>
        <strain evidence="2">IMI 355082</strain>
    </source>
</reference>
<evidence type="ECO:0000256" key="1">
    <source>
        <dbReference type="SAM" id="SignalP"/>
    </source>
</evidence>
<sequence length="221" mass="22787">MSSFIRTLSILVGAVGVTQAAFGPYFSTGATSSGVYIKQATATLILPDAPSNNQGDLSLWVGMGTSDGDLIQSIADCYECTDSSWDIFTYTLKETSATSQEVIEGASHSAAAGDQVTMLYTYSTTTGNYTQTLSLNGVVVSTLSTSDGYAEGWGSAVECAAEDCGTVPAHQWINAEIILSAADPSYIDTLGLAGGATGSMTTSDGGITWVIGTISIPAFTF</sequence>
<feature type="signal peptide" evidence="1">
    <location>
        <begin position="1"/>
        <end position="20"/>
    </location>
</feature>
<evidence type="ECO:0000313" key="2">
    <source>
        <dbReference type="EMBL" id="KAJ4386009.1"/>
    </source>
</evidence>
<keyword evidence="1" id="KW-0732">Signal</keyword>
<dbReference type="OrthoDB" id="5086500at2759"/>
<keyword evidence="3" id="KW-1185">Reference proteome</keyword>
<dbReference type="AlphaFoldDB" id="A0A9W9CT99"/>
<comment type="caution">
    <text evidence="2">The sequence shown here is derived from an EMBL/GenBank/DDBJ whole genome shotgun (WGS) entry which is preliminary data.</text>
</comment>
<accession>A0A9W9CT99</accession>
<organism evidence="2 3">
    <name type="scientific">Gnomoniopsis smithogilvyi</name>
    <dbReference type="NCBI Taxonomy" id="1191159"/>
    <lineage>
        <taxon>Eukaryota</taxon>
        <taxon>Fungi</taxon>
        <taxon>Dikarya</taxon>
        <taxon>Ascomycota</taxon>
        <taxon>Pezizomycotina</taxon>
        <taxon>Sordariomycetes</taxon>
        <taxon>Sordariomycetidae</taxon>
        <taxon>Diaporthales</taxon>
        <taxon>Gnomoniaceae</taxon>
        <taxon>Gnomoniopsis</taxon>
    </lineage>
</organism>
<feature type="chain" id="PRO_5040819585" evidence="1">
    <location>
        <begin position="21"/>
        <end position="221"/>
    </location>
</feature>
<name>A0A9W9CT99_9PEZI</name>
<gene>
    <name evidence="2" type="ORF">N0V93_008900</name>
</gene>
<evidence type="ECO:0000313" key="3">
    <source>
        <dbReference type="Proteomes" id="UP001140453"/>
    </source>
</evidence>
<protein>
    <submittedName>
        <fullName evidence="2">Uncharacterized protein</fullName>
    </submittedName>
</protein>